<dbReference type="EMBL" id="CP001348">
    <property type="protein sequence ID" value="ACL77590.1"/>
    <property type="molecule type" value="Genomic_DNA"/>
</dbReference>
<accession>B8I134</accession>
<dbReference type="OrthoDB" id="2665220at2"/>
<protein>
    <submittedName>
        <fullName evidence="1">Phage protein</fullName>
    </submittedName>
</protein>
<dbReference type="HOGENOM" id="CLU_129176_1_0_9"/>
<dbReference type="AlphaFoldDB" id="B8I134"/>
<dbReference type="KEGG" id="cce:Ccel_3301"/>
<keyword evidence="2" id="KW-1185">Reference proteome</keyword>
<dbReference type="STRING" id="394503.Ccel_3301"/>
<evidence type="ECO:0000313" key="1">
    <source>
        <dbReference type="EMBL" id="ACL77590.1"/>
    </source>
</evidence>
<dbReference type="eggNOG" id="ENOG50324AN">
    <property type="taxonomic scope" value="Bacteria"/>
</dbReference>
<organism evidence="1 2">
    <name type="scientific">Ruminiclostridium cellulolyticum (strain ATCC 35319 / DSM 5812 / JCM 6584 / H10)</name>
    <name type="common">Clostridium cellulolyticum</name>
    <dbReference type="NCBI Taxonomy" id="394503"/>
    <lineage>
        <taxon>Bacteria</taxon>
        <taxon>Bacillati</taxon>
        <taxon>Bacillota</taxon>
        <taxon>Clostridia</taxon>
        <taxon>Eubacteriales</taxon>
        <taxon>Oscillospiraceae</taxon>
        <taxon>Ruminiclostridium</taxon>
    </lineage>
</organism>
<reference evidence="1 2" key="1">
    <citation type="submission" date="2009-01" db="EMBL/GenBank/DDBJ databases">
        <title>Complete sequence of Clostridium cellulolyticum H10.</title>
        <authorList>
            <consortium name="US DOE Joint Genome Institute"/>
            <person name="Lucas S."/>
            <person name="Copeland A."/>
            <person name="Lapidus A."/>
            <person name="Glavina del Rio T."/>
            <person name="Dalin E."/>
            <person name="Tice H."/>
            <person name="Bruce D."/>
            <person name="Goodwin L."/>
            <person name="Pitluck S."/>
            <person name="Chertkov O."/>
            <person name="Saunders E."/>
            <person name="Brettin T."/>
            <person name="Detter J.C."/>
            <person name="Han C."/>
            <person name="Larimer F."/>
            <person name="Land M."/>
            <person name="Hauser L."/>
            <person name="Kyrpides N."/>
            <person name="Ivanova N."/>
            <person name="Zhou J."/>
            <person name="Richardson P."/>
        </authorList>
    </citation>
    <scope>NUCLEOTIDE SEQUENCE [LARGE SCALE GENOMIC DNA]</scope>
    <source>
        <strain evidence="2">ATCC 35319 / DSM 5812 / JCM 6584 / H10</strain>
    </source>
</reference>
<dbReference type="Proteomes" id="UP000001349">
    <property type="component" value="Chromosome"/>
</dbReference>
<sequence length="139" mass="16290">MKHDNWNNGLWMYNFGGKEIWNEEEYFDTKEEAIGMGRIEAIKRGEDSYQVGQIITFTPSLDADWAIEQIAENAMDNCGEVANDYLDCVPKEETDRLEELLNEALTKWLDETKNHPGFFYIDDISEHVVEEWQRSESDE</sequence>
<evidence type="ECO:0000313" key="2">
    <source>
        <dbReference type="Proteomes" id="UP000001349"/>
    </source>
</evidence>
<name>B8I134_RUMCH</name>
<dbReference type="RefSeq" id="WP_015926644.1">
    <property type="nucleotide sequence ID" value="NC_011898.1"/>
</dbReference>
<gene>
    <name evidence="1" type="ordered locus">Ccel_3301</name>
</gene>
<proteinExistence type="predicted"/>